<protein>
    <submittedName>
        <fullName evidence="1">Uncharacterized protein</fullName>
    </submittedName>
</protein>
<proteinExistence type="predicted"/>
<accession>A0ABW0YSC1</accession>
<dbReference type="Proteomes" id="UP001596083">
    <property type="component" value="Unassembled WGS sequence"/>
</dbReference>
<dbReference type="RefSeq" id="WP_390314047.1">
    <property type="nucleotide sequence ID" value="NZ_JBHSPB010000001.1"/>
</dbReference>
<comment type="caution">
    <text evidence="1">The sequence shown here is derived from an EMBL/GenBank/DDBJ whole genome shotgun (WGS) entry which is preliminary data.</text>
</comment>
<evidence type="ECO:0000313" key="2">
    <source>
        <dbReference type="Proteomes" id="UP001596083"/>
    </source>
</evidence>
<keyword evidence="2" id="KW-1185">Reference proteome</keyword>
<dbReference type="EMBL" id="JBHSPB010000001">
    <property type="protein sequence ID" value="MFC5719067.1"/>
    <property type="molecule type" value="Genomic_DNA"/>
</dbReference>
<gene>
    <name evidence="1" type="ORF">ACFP1Z_02570</name>
</gene>
<sequence>MTTDTEAAAQQADAFMEGKKKADDAAFMLGQALTLMGITVGDRDSWPRLTGRASLSGEPSVFLGTVPLPTVRKLANALVYAESARRQQEL</sequence>
<name>A0ABW0YSC1_9ACTN</name>
<reference evidence="2" key="1">
    <citation type="journal article" date="2019" name="Int. J. Syst. Evol. Microbiol.">
        <title>The Global Catalogue of Microorganisms (GCM) 10K type strain sequencing project: providing services to taxonomists for standard genome sequencing and annotation.</title>
        <authorList>
            <consortium name="The Broad Institute Genomics Platform"/>
            <consortium name="The Broad Institute Genome Sequencing Center for Infectious Disease"/>
            <person name="Wu L."/>
            <person name="Ma J."/>
        </authorList>
    </citation>
    <scope>NUCLEOTIDE SEQUENCE [LARGE SCALE GENOMIC DNA]</scope>
    <source>
        <strain evidence="2">CGMCC 4.7304</strain>
    </source>
</reference>
<organism evidence="1 2">
    <name type="scientific">Streptomyces gamaensis</name>
    <dbReference type="NCBI Taxonomy" id="1763542"/>
    <lineage>
        <taxon>Bacteria</taxon>
        <taxon>Bacillati</taxon>
        <taxon>Actinomycetota</taxon>
        <taxon>Actinomycetes</taxon>
        <taxon>Kitasatosporales</taxon>
        <taxon>Streptomycetaceae</taxon>
        <taxon>Streptomyces</taxon>
    </lineage>
</organism>
<evidence type="ECO:0000313" key="1">
    <source>
        <dbReference type="EMBL" id="MFC5719067.1"/>
    </source>
</evidence>